<sequence length="386" mass="41343">MRRLPSALTPALTTALTTALTAGLALGAAGCGSSPGRSGALSGADSRSNSDAAAASLGKLHSTSTQAFVRADGKAVRLDGPNVQPVWDASSRDTWPQSAYTAIKAKGFTSVRFVLFWDDFEPRKGAWNETAFATLSTALGRAKSVGLYVVLDCVHLYGQPEGQGRVPAWARKADGMGAVAANGLRFLQQLAARYGSNPALAAYDPVNEPYRWPVNHRSVLADYTKIVNAIRAKDAKTSIALEPTYGDARVPVSAFASFKPAKRADLIWSVHDYYTGNAGVGFDRNDIGTSPNASDGRTGYKPADKANLAKHLQVHLDMARKVKLPVWIGEFGIGARAAGHDQFIKDKVALYKSKGLGYAWWEYSDNGTFSMLNSNGSWKPWASLAR</sequence>
<reference evidence="7" key="1">
    <citation type="journal article" date="2019" name="Int. J. Syst. Evol. Microbiol.">
        <title>The Global Catalogue of Microorganisms (GCM) 10K type strain sequencing project: providing services to taxonomists for standard genome sequencing and annotation.</title>
        <authorList>
            <consortium name="The Broad Institute Genomics Platform"/>
            <consortium name="The Broad Institute Genome Sequencing Center for Infectious Disease"/>
            <person name="Wu L."/>
            <person name="Ma J."/>
        </authorList>
    </citation>
    <scope>NUCLEOTIDE SEQUENCE [LARGE SCALE GENOMIC DNA]</scope>
    <source>
        <strain evidence="7">KLKA75</strain>
    </source>
</reference>
<dbReference type="EMBL" id="JBHSIT010000005">
    <property type="protein sequence ID" value="MFC4909691.1"/>
    <property type="molecule type" value="Genomic_DNA"/>
</dbReference>
<dbReference type="PROSITE" id="PS51257">
    <property type="entry name" value="PROKAR_LIPOPROTEIN"/>
    <property type="match status" value="1"/>
</dbReference>
<protein>
    <submittedName>
        <fullName evidence="6">Glycoside hydrolase family 5 protein</fullName>
        <ecNumber evidence="6">3.2.1.-</ecNumber>
    </submittedName>
</protein>
<dbReference type="PANTHER" id="PTHR31297">
    <property type="entry name" value="GLUCAN ENDO-1,6-BETA-GLUCOSIDASE B"/>
    <property type="match status" value="1"/>
</dbReference>
<dbReference type="GO" id="GO:0016798">
    <property type="term" value="F:hydrolase activity, acting on glycosyl bonds"/>
    <property type="evidence" value="ECO:0007669"/>
    <property type="project" value="UniProtKB-KW"/>
</dbReference>
<name>A0ABV9TZV5_9ACTN</name>
<dbReference type="Proteomes" id="UP001595872">
    <property type="component" value="Unassembled WGS sequence"/>
</dbReference>
<keyword evidence="4" id="KW-0732">Signal</keyword>
<gene>
    <name evidence="6" type="ORF">ACFPCY_20375</name>
</gene>
<comment type="caution">
    <text evidence="6">The sequence shown here is derived from an EMBL/GenBank/DDBJ whole genome shotgun (WGS) entry which is preliminary data.</text>
</comment>
<accession>A0ABV9TZV5</accession>
<dbReference type="EC" id="3.2.1.-" evidence="6"/>
<evidence type="ECO:0000256" key="2">
    <source>
        <dbReference type="ARBA" id="ARBA00023295"/>
    </source>
</evidence>
<keyword evidence="1 3" id="KW-0378">Hydrolase</keyword>
<evidence type="ECO:0000256" key="1">
    <source>
        <dbReference type="ARBA" id="ARBA00022801"/>
    </source>
</evidence>
<evidence type="ECO:0000313" key="7">
    <source>
        <dbReference type="Proteomes" id="UP001595872"/>
    </source>
</evidence>
<keyword evidence="7" id="KW-1185">Reference proteome</keyword>
<dbReference type="InterPro" id="IPR050386">
    <property type="entry name" value="Glycosyl_hydrolase_5"/>
</dbReference>
<dbReference type="InterPro" id="IPR001547">
    <property type="entry name" value="Glyco_hydro_5"/>
</dbReference>
<dbReference type="PANTHER" id="PTHR31297:SF13">
    <property type="entry name" value="PUTATIVE-RELATED"/>
    <property type="match status" value="1"/>
</dbReference>
<feature type="chain" id="PRO_5046989402" evidence="4">
    <location>
        <begin position="28"/>
        <end position="386"/>
    </location>
</feature>
<dbReference type="Pfam" id="PF00150">
    <property type="entry name" value="Cellulase"/>
    <property type="match status" value="1"/>
</dbReference>
<feature type="signal peptide" evidence="4">
    <location>
        <begin position="1"/>
        <end position="27"/>
    </location>
</feature>
<evidence type="ECO:0000259" key="5">
    <source>
        <dbReference type="Pfam" id="PF00150"/>
    </source>
</evidence>
<organism evidence="6 7">
    <name type="scientific">Actinomadura gamaensis</name>
    <dbReference type="NCBI Taxonomy" id="1763541"/>
    <lineage>
        <taxon>Bacteria</taxon>
        <taxon>Bacillati</taxon>
        <taxon>Actinomycetota</taxon>
        <taxon>Actinomycetes</taxon>
        <taxon>Streptosporangiales</taxon>
        <taxon>Thermomonosporaceae</taxon>
        <taxon>Actinomadura</taxon>
    </lineage>
</organism>
<evidence type="ECO:0000256" key="3">
    <source>
        <dbReference type="RuleBase" id="RU361153"/>
    </source>
</evidence>
<dbReference type="Gene3D" id="3.20.20.80">
    <property type="entry name" value="Glycosidases"/>
    <property type="match status" value="1"/>
</dbReference>
<dbReference type="InterPro" id="IPR017853">
    <property type="entry name" value="GH"/>
</dbReference>
<proteinExistence type="inferred from homology"/>
<evidence type="ECO:0000256" key="4">
    <source>
        <dbReference type="SAM" id="SignalP"/>
    </source>
</evidence>
<keyword evidence="2 3" id="KW-0326">Glycosidase</keyword>
<evidence type="ECO:0000313" key="6">
    <source>
        <dbReference type="EMBL" id="MFC4909691.1"/>
    </source>
</evidence>
<comment type="similarity">
    <text evidence="3">Belongs to the glycosyl hydrolase 5 (cellulase A) family.</text>
</comment>
<feature type="domain" description="Glycoside hydrolase family 5" evidence="5">
    <location>
        <begin position="70"/>
        <end position="366"/>
    </location>
</feature>
<dbReference type="SUPFAM" id="SSF51445">
    <property type="entry name" value="(Trans)glycosidases"/>
    <property type="match status" value="1"/>
</dbReference>
<dbReference type="RefSeq" id="WP_378257384.1">
    <property type="nucleotide sequence ID" value="NZ_JBHSIT010000005.1"/>
</dbReference>